<dbReference type="Proteomes" id="UP000606870">
    <property type="component" value="Unassembled WGS sequence"/>
</dbReference>
<dbReference type="PANTHER" id="PTHR39341">
    <property type="entry name" value="BSL7085 PROTEIN"/>
    <property type="match status" value="1"/>
</dbReference>
<protein>
    <submittedName>
        <fullName evidence="2">DUF1858 domain-containing protein</fullName>
    </submittedName>
</protein>
<dbReference type="RefSeq" id="WP_186502070.1">
    <property type="nucleotide sequence ID" value="NZ_JACOGK010000004.1"/>
</dbReference>
<evidence type="ECO:0000313" key="3">
    <source>
        <dbReference type="Proteomes" id="UP000606870"/>
    </source>
</evidence>
<keyword evidence="3" id="KW-1185">Reference proteome</keyword>
<evidence type="ECO:0000259" key="1">
    <source>
        <dbReference type="Pfam" id="PF08984"/>
    </source>
</evidence>
<name>A0ABR6VFP6_9FIRM</name>
<dbReference type="InterPro" id="IPR038062">
    <property type="entry name" value="ScdA-like_N_sf"/>
</dbReference>
<gene>
    <name evidence="2" type="ORF">H8J70_01910</name>
</gene>
<dbReference type="SUPFAM" id="SSF140683">
    <property type="entry name" value="SP0561-like"/>
    <property type="match status" value="1"/>
</dbReference>
<feature type="domain" description="DUF1858" evidence="1">
    <location>
        <begin position="17"/>
        <end position="67"/>
    </location>
</feature>
<dbReference type="InterPro" id="IPR023883">
    <property type="entry name" value="CHP03980_redox-disulphide"/>
</dbReference>
<organism evidence="2 3">
    <name type="scientific">Megasphaera hominis</name>
    <dbReference type="NCBI Taxonomy" id="159836"/>
    <lineage>
        <taxon>Bacteria</taxon>
        <taxon>Bacillati</taxon>
        <taxon>Bacillota</taxon>
        <taxon>Negativicutes</taxon>
        <taxon>Veillonellales</taxon>
        <taxon>Veillonellaceae</taxon>
        <taxon>Megasphaera</taxon>
    </lineage>
</organism>
<accession>A0ABR6VFP6</accession>
<comment type="caution">
    <text evidence="2">The sequence shown here is derived from an EMBL/GenBank/DDBJ whole genome shotgun (WGS) entry which is preliminary data.</text>
</comment>
<evidence type="ECO:0000313" key="2">
    <source>
        <dbReference type="EMBL" id="MBC3536015.1"/>
    </source>
</evidence>
<dbReference type="EMBL" id="JACOGK010000004">
    <property type="protein sequence ID" value="MBC3536015.1"/>
    <property type="molecule type" value="Genomic_DNA"/>
</dbReference>
<dbReference type="Gene3D" id="1.10.3910.10">
    <property type="entry name" value="SP0561-like"/>
    <property type="match status" value="1"/>
</dbReference>
<dbReference type="PANTHER" id="PTHR39341:SF1">
    <property type="entry name" value="DUF1858 DOMAIN-CONTAINING PROTEIN"/>
    <property type="match status" value="1"/>
</dbReference>
<dbReference type="NCBIfam" id="TIGR03980">
    <property type="entry name" value="prismane_assoc"/>
    <property type="match status" value="1"/>
</dbReference>
<reference evidence="2 3" key="1">
    <citation type="submission" date="2020-08" db="EMBL/GenBank/DDBJ databases">
        <authorList>
            <person name="Liu C."/>
            <person name="Sun Q."/>
        </authorList>
    </citation>
    <scope>NUCLEOTIDE SEQUENCE [LARGE SCALE GENOMIC DNA]</scope>
    <source>
        <strain evidence="2 3">NSJ-59</strain>
    </source>
</reference>
<proteinExistence type="predicted"/>
<sequence>MTLKNVLNKFAANEKVTQDMLMGDILRQHPEVADTLIAQGMHCLGCPSSQAESLENACRVHGLDPQQVAMAVNVAIQAGKQ</sequence>
<dbReference type="InterPro" id="IPR015077">
    <property type="entry name" value="DUF1858"/>
</dbReference>
<dbReference type="Pfam" id="PF08984">
    <property type="entry name" value="DUF1858"/>
    <property type="match status" value="1"/>
</dbReference>